<dbReference type="EMBL" id="NEVH01011882">
    <property type="protein sequence ID" value="PNF31329.1"/>
    <property type="molecule type" value="Genomic_DNA"/>
</dbReference>
<protein>
    <recommendedName>
        <fullName evidence="3">Tc1-like transposase DDE domain-containing protein</fullName>
    </recommendedName>
</protein>
<evidence type="ECO:0008006" key="3">
    <source>
        <dbReference type="Google" id="ProtNLM"/>
    </source>
</evidence>
<dbReference type="Gene3D" id="3.30.420.10">
    <property type="entry name" value="Ribonuclease H-like superfamily/Ribonuclease H"/>
    <property type="match status" value="1"/>
</dbReference>
<reference evidence="1 2" key="1">
    <citation type="submission" date="2017-12" db="EMBL/GenBank/DDBJ databases">
        <title>Hemimetabolous genomes reveal molecular basis of termite eusociality.</title>
        <authorList>
            <person name="Harrison M.C."/>
            <person name="Jongepier E."/>
            <person name="Robertson H.M."/>
            <person name="Arning N."/>
            <person name="Bitard-Feildel T."/>
            <person name="Chao H."/>
            <person name="Childers C.P."/>
            <person name="Dinh H."/>
            <person name="Doddapaneni H."/>
            <person name="Dugan S."/>
            <person name="Gowin J."/>
            <person name="Greiner C."/>
            <person name="Han Y."/>
            <person name="Hu H."/>
            <person name="Hughes D.S.T."/>
            <person name="Huylmans A.-K."/>
            <person name="Kemena C."/>
            <person name="Kremer L.P.M."/>
            <person name="Lee S.L."/>
            <person name="Lopez-Ezquerra A."/>
            <person name="Mallet L."/>
            <person name="Monroy-Kuhn J.M."/>
            <person name="Moser A."/>
            <person name="Murali S.C."/>
            <person name="Muzny D.M."/>
            <person name="Otani S."/>
            <person name="Piulachs M.-D."/>
            <person name="Poelchau M."/>
            <person name="Qu J."/>
            <person name="Schaub F."/>
            <person name="Wada-Katsumata A."/>
            <person name="Worley K.C."/>
            <person name="Xie Q."/>
            <person name="Ylla G."/>
            <person name="Poulsen M."/>
            <person name="Gibbs R.A."/>
            <person name="Schal C."/>
            <person name="Richards S."/>
            <person name="Belles X."/>
            <person name="Korb J."/>
            <person name="Bornberg-Bauer E."/>
        </authorList>
    </citation>
    <scope>NUCLEOTIDE SEQUENCE [LARGE SCALE GENOMIC DNA]</scope>
    <source>
        <tissue evidence="1">Whole body</tissue>
    </source>
</reference>
<dbReference type="AlphaFoldDB" id="A0A2J7QRW8"/>
<proteinExistence type="predicted"/>
<keyword evidence="2" id="KW-1185">Reference proteome</keyword>
<name>A0A2J7QRW8_9NEOP</name>
<dbReference type="STRING" id="105785.A0A2J7QRW8"/>
<dbReference type="PANTHER" id="PTHR47326:SF1">
    <property type="entry name" value="HTH PSQ-TYPE DOMAIN-CONTAINING PROTEIN"/>
    <property type="match status" value="1"/>
</dbReference>
<dbReference type="OrthoDB" id="8122262at2759"/>
<comment type="caution">
    <text evidence="1">The sequence shown here is derived from an EMBL/GenBank/DDBJ whole genome shotgun (WGS) entry which is preliminary data.</text>
</comment>
<dbReference type="GO" id="GO:0003676">
    <property type="term" value="F:nucleic acid binding"/>
    <property type="evidence" value="ECO:0007669"/>
    <property type="project" value="InterPro"/>
</dbReference>
<accession>A0A2J7QRW8</accession>
<evidence type="ECO:0000313" key="1">
    <source>
        <dbReference type="EMBL" id="PNF31329.1"/>
    </source>
</evidence>
<organism evidence="1 2">
    <name type="scientific">Cryptotermes secundus</name>
    <dbReference type="NCBI Taxonomy" id="105785"/>
    <lineage>
        <taxon>Eukaryota</taxon>
        <taxon>Metazoa</taxon>
        <taxon>Ecdysozoa</taxon>
        <taxon>Arthropoda</taxon>
        <taxon>Hexapoda</taxon>
        <taxon>Insecta</taxon>
        <taxon>Pterygota</taxon>
        <taxon>Neoptera</taxon>
        <taxon>Polyneoptera</taxon>
        <taxon>Dictyoptera</taxon>
        <taxon>Blattodea</taxon>
        <taxon>Blattoidea</taxon>
        <taxon>Termitoidae</taxon>
        <taxon>Kalotermitidae</taxon>
        <taxon>Cryptotermitinae</taxon>
        <taxon>Cryptotermes</taxon>
    </lineage>
</organism>
<gene>
    <name evidence="1" type="ORF">B7P43_G10895</name>
</gene>
<sequence>MKSTRSASRELGLSQTTVWRVLRRRLVYKPYHLQLVQALRANDNVKRVEFCDRMLKNKEDELFLPRVIFSDEATFHLSGKVNRHNVRMWGSQNPRITLEHVRKSPKVNVFCAISLTKVYGHFSFDENTVTGVTYLRMLQNWLVSQMNEDSGDYIFQQDGAPPHWHLNVRRFPNESLPQRWIGRMGNEDLALQFWPQRSPDLTACDFFLLGFVKDAVYVPALPTNLNNLRNRITTAMNSVTQDICH</sequence>
<evidence type="ECO:0000313" key="2">
    <source>
        <dbReference type="Proteomes" id="UP000235965"/>
    </source>
</evidence>
<dbReference type="InterPro" id="IPR036397">
    <property type="entry name" value="RNaseH_sf"/>
</dbReference>
<dbReference type="InParanoid" id="A0A2J7QRW8"/>
<dbReference type="PANTHER" id="PTHR47326">
    <property type="entry name" value="TRANSPOSABLE ELEMENT TC3 TRANSPOSASE-LIKE PROTEIN"/>
    <property type="match status" value="1"/>
</dbReference>
<dbReference type="Proteomes" id="UP000235965">
    <property type="component" value="Unassembled WGS sequence"/>
</dbReference>